<proteinExistence type="inferred from homology"/>
<sequence length="555" mass="62038">MRNNVDLHPLYASQPASQNYSRTTEADAVIHPTPPLVVKPLEPFGGTNVPSHSSLNDTTGDSSRMPTLETSPNKTNGTTTISNTMMKVIRSRLQTRHEELQFNFPTGPTPLKDITEETKKPKKKALLIGVEYTTLGENALKGPHKDIAAMRKLLIEKYQYHPKDIVILVDTKDTKSQKQPTHDNMMTEMQNLVHGAAAGDRFFFHYSGHAIQVPSQDDMKEDGMDECIVPCDSNGSPNDTNLIKDNVLRKTLVDTLPTGSHLVAIFDGCHSASLLDLEHFRCNRVYVPWISKGRRKSDSMWLATIRKNAGLVNTRTIHQTSHMSNDIMKTRKTSVDLIYNIPNQSVPPTPASPTGSPQSESTSVSPRSQLLVPEIVTQGISVTSLSEDEHKSTRGSMCSIQSSYTPWFTDQDERFCESPVEEYCTGECRRLMSGISLLSGAPADVKSLSSYNYEQTTWEYFEGPSMTQTLINILSSDPHPTLKDFMTHLSYTMHGGLLKMHEANKEFKKNRKSWILNKIGKVVPVGYPKRVKISNFQEAQLSSLEPLDMDSRLVL</sequence>
<accession>A0ABR3F0V1</accession>
<feature type="domain" description="Peptidase C14 caspase" evidence="3">
    <location>
        <begin position="122"/>
        <end position="493"/>
    </location>
</feature>
<keyword evidence="5" id="KW-1185">Reference proteome</keyword>
<feature type="region of interest" description="Disordered" evidence="2">
    <location>
        <begin position="341"/>
        <end position="368"/>
    </location>
</feature>
<comment type="similarity">
    <text evidence="1">Belongs to the peptidase C14B family.</text>
</comment>
<name>A0ABR3F0V1_9AGAR</name>
<feature type="region of interest" description="Disordered" evidence="2">
    <location>
        <begin position="42"/>
        <end position="80"/>
    </location>
</feature>
<dbReference type="InterPro" id="IPR050452">
    <property type="entry name" value="Metacaspase"/>
</dbReference>
<protein>
    <recommendedName>
        <fullName evidence="3">Peptidase C14 caspase domain-containing protein</fullName>
    </recommendedName>
</protein>
<evidence type="ECO:0000313" key="5">
    <source>
        <dbReference type="Proteomes" id="UP001465976"/>
    </source>
</evidence>
<reference evidence="4 5" key="1">
    <citation type="submission" date="2024-02" db="EMBL/GenBank/DDBJ databases">
        <title>A draft genome for the cacao thread blight pathogen Marasmius crinis-equi.</title>
        <authorList>
            <person name="Cohen S.P."/>
            <person name="Baruah I.K."/>
            <person name="Amoako-Attah I."/>
            <person name="Bukari Y."/>
            <person name="Meinhardt L.W."/>
            <person name="Bailey B.A."/>
        </authorList>
    </citation>
    <scope>NUCLEOTIDE SEQUENCE [LARGE SCALE GENOMIC DNA]</scope>
    <source>
        <strain evidence="4 5">GH-76</strain>
    </source>
</reference>
<evidence type="ECO:0000259" key="3">
    <source>
        <dbReference type="Pfam" id="PF00656"/>
    </source>
</evidence>
<comment type="caution">
    <text evidence="4">The sequence shown here is derived from an EMBL/GenBank/DDBJ whole genome shotgun (WGS) entry which is preliminary data.</text>
</comment>
<dbReference type="Gene3D" id="3.40.50.12660">
    <property type="match status" value="1"/>
</dbReference>
<organism evidence="4 5">
    <name type="scientific">Marasmius crinis-equi</name>
    <dbReference type="NCBI Taxonomy" id="585013"/>
    <lineage>
        <taxon>Eukaryota</taxon>
        <taxon>Fungi</taxon>
        <taxon>Dikarya</taxon>
        <taxon>Basidiomycota</taxon>
        <taxon>Agaricomycotina</taxon>
        <taxon>Agaricomycetes</taxon>
        <taxon>Agaricomycetidae</taxon>
        <taxon>Agaricales</taxon>
        <taxon>Marasmiineae</taxon>
        <taxon>Marasmiaceae</taxon>
        <taxon>Marasmius</taxon>
    </lineage>
</organism>
<dbReference type="InterPro" id="IPR011600">
    <property type="entry name" value="Pept_C14_caspase"/>
</dbReference>
<feature type="compositionally biased region" description="Polar residues" evidence="2">
    <location>
        <begin position="14"/>
        <end position="23"/>
    </location>
</feature>
<dbReference type="PANTHER" id="PTHR48104">
    <property type="entry name" value="METACASPASE-4"/>
    <property type="match status" value="1"/>
</dbReference>
<feature type="region of interest" description="Disordered" evidence="2">
    <location>
        <begin position="1"/>
        <end position="24"/>
    </location>
</feature>
<gene>
    <name evidence="4" type="ORF">V5O48_013176</name>
</gene>
<feature type="compositionally biased region" description="Polar residues" evidence="2">
    <location>
        <begin position="352"/>
        <end position="368"/>
    </location>
</feature>
<dbReference type="PANTHER" id="PTHR48104:SF30">
    <property type="entry name" value="METACASPASE-1"/>
    <property type="match status" value="1"/>
</dbReference>
<evidence type="ECO:0000256" key="2">
    <source>
        <dbReference type="SAM" id="MobiDB-lite"/>
    </source>
</evidence>
<dbReference type="Pfam" id="PF00656">
    <property type="entry name" value="Peptidase_C14"/>
    <property type="match status" value="1"/>
</dbReference>
<feature type="compositionally biased region" description="Polar residues" evidence="2">
    <location>
        <begin position="48"/>
        <end position="80"/>
    </location>
</feature>
<evidence type="ECO:0000256" key="1">
    <source>
        <dbReference type="ARBA" id="ARBA00009005"/>
    </source>
</evidence>
<dbReference type="Proteomes" id="UP001465976">
    <property type="component" value="Unassembled WGS sequence"/>
</dbReference>
<evidence type="ECO:0000313" key="4">
    <source>
        <dbReference type="EMBL" id="KAL0568803.1"/>
    </source>
</evidence>
<dbReference type="EMBL" id="JBAHYK010001256">
    <property type="protein sequence ID" value="KAL0568803.1"/>
    <property type="molecule type" value="Genomic_DNA"/>
</dbReference>